<dbReference type="Pfam" id="PF10396">
    <property type="entry name" value="TrmE_N"/>
    <property type="match status" value="1"/>
</dbReference>
<comment type="subunit">
    <text evidence="7">Homodimer. Heterotetramer of two MnmE and two MnmG subunits.</text>
</comment>
<evidence type="ECO:0000256" key="8">
    <source>
        <dbReference type="RuleBase" id="RU003313"/>
    </source>
</evidence>
<dbReference type="PANTHER" id="PTHR42714:SF2">
    <property type="entry name" value="TRNA MODIFICATION GTPASE GTPBP3, MITOCHONDRIAL"/>
    <property type="match status" value="1"/>
</dbReference>
<comment type="function">
    <text evidence="7">Exhibits a very high intrinsic GTPase hydrolysis rate. Involved in the addition of a carboxymethylaminomethyl (cmnm) group at the wobble position (U34) of certain tRNAs, forming tRNA-cmnm(5)s(2)U34.</text>
</comment>
<dbReference type="SUPFAM" id="SSF52540">
    <property type="entry name" value="P-loop containing nucleoside triphosphate hydrolases"/>
    <property type="match status" value="1"/>
</dbReference>
<feature type="binding site" evidence="7">
    <location>
        <position position="24"/>
    </location>
    <ligand>
        <name>(6S)-5-formyl-5,6,7,8-tetrahydrofolate</name>
        <dbReference type="ChEBI" id="CHEBI:57457"/>
    </ligand>
</feature>
<comment type="caution">
    <text evidence="7">Lacks conserved residue(s) required for the propagation of feature annotation.</text>
</comment>
<gene>
    <name evidence="7" type="primary">mnmE</name>
    <name evidence="7" type="synonym">trmE</name>
    <name evidence="10" type="ORF">K678_16580</name>
</gene>
<keyword evidence="3 7" id="KW-0547">Nucleotide-binding</keyword>
<evidence type="ECO:0000256" key="5">
    <source>
        <dbReference type="ARBA" id="ARBA00022958"/>
    </source>
</evidence>
<dbReference type="Pfam" id="PF12631">
    <property type="entry name" value="MnmE_helical"/>
    <property type="match status" value="1"/>
</dbReference>
<comment type="subcellular location">
    <subcellularLocation>
        <location evidence="7">Cytoplasm</location>
    </subcellularLocation>
</comment>
<dbReference type="GO" id="GO:0030488">
    <property type="term" value="P:tRNA methylation"/>
    <property type="evidence" value="ECO:0007669"/>
    <property type="project" value="TreeGrafter"/>
</dbReference>
<organism evidence="10 11">
    <name type="scientific">Magnetospirillum fulvum MGU-K5</name>
    <dbReference type="NCBI Taxonomy" id="1316936"/>
    <lineage>
        <taxon>Bacteria</taxon>
        <taxon>Pseudomonadati</taxon>
        <taxon>Pseudomonadota</taxon>
        <taxon>Alphaproteobacteria</taxon>
        <taxon>Rhodospirillales</taxon>
        <taxon>Rhodospirillaceae</taxon>
        <taxon>Magnetospirillum</taxon>
    </lineage>
</organism>
<keyword evidence="4 7" id="KW-0378">Hydrolase</keyword>
<dbReference type="HAMAP" id="MF_00379">
    <property type="entry name" value="GTPase_MnmE"/>
    <property type="match status" value="1"/>
</dbReference>
<feature type="binding site" evidence="7">
    <location>
        <begin position="246"/>
        <end position="252"/>
    </location>
    <ligand>
        <name>GTP</name>
        <dbReference type="ChEBI" id="CHEBI:37565"/>
    </ligand>
</feature>
<dbReference type="InterPro" id="IPR027417">
    <property type="entry name" value="P-loop_NTPase"/>
</dbReference>
<keyword evidence="2 7" id="KW-0819">tRNA processing</keyword>
<keyword evidence="7" id="KW-0963">Cytoplasm</keyword>
<dbReference type="eggNOG" id="COG0486">
    <property type="taxonomic scope" value="Bacteria"/>
</dbReference>
<dbReference type="PROSITE" id="PS51709">
    <property type="entry name" value="G_TRME"/>
    <property type="match status" value="1"/>
</dbReference>
<dbReference type="AlphaFoldDB" id="S9S8E2"/>
<dbReference type="CDD" id="cd04164">
    <property type="entry name" value="trmE"/>
    <property type="match status" value="1"/>
</dbReference>
<feature type="domain" description="TrmE-type G" evidence="9">
    <location>
        <begin position="217"/>
        <end position="370"/>
    </location>
</feature>
<dbReference type="GO" id="GO:0005737">
    <property type="term" value="C:cytoplasm"/>
    <property type="evidence" value="ECO:0007669"/>
    <property type="project" value="UniProtKB-SubCell"/>
</dbReference>
<dbReference type="InterPro" id="IPR027266">
    <property type="entry name" value="TrmE/GcvT-like"/>
</dbReference>
<evidence type="ECO:0000256" key="6">
    <source>
        <dbReference type="ARBA" id="ARBA00023134"/>
    </source>
</evidence>
<evidence type="ECO:0000256" key="4">
    <source>
        <dbReference type="ARBA" id="ARBA00022801"/>
    </source>
</evidence>
<evidence type="ECO:0000256" key="7">
    <source>
        <dbReference type="HAMAP-Rule" id="MF_00379"/>
    </source>
</evidence>
<dbReference type="SUPFAM" id="SSF116878">
    <property type="entry name" value="TrmE connector domain"/>
    <property type="match status" value="1"/>
</dbReference>
<dbReference type="STRING" id="1316936.K678_16580"/>
<protein>
    <recommendedName>
        <fullName evidence="7">tRNA modification GTPase MnmE</fullName>
        <ecNumber evidence="7">3.6.-.-</ecNumber>
    </recommendedName>
</protein>
<sequence>MSAMNETIYALASGAGRAGIAVWRLSGPGSADALRALTGRDLPPPRRAVRAVLTSDDGDPIDDGLALWFPAPASFTGEDVVELHLHGGRAVAQALGQALGGLGLRPAEPGEFSRRAFANGKIDLTHAEAIADLVAAETAAQRRQALRQMDGALAVLIEDWRRRLVSILARLEAAIDFAEEDLPPSLIELTRTEAAALAADLATHLADHRRGEILRDGLHITLLGAPNAGKSSLLNRLAGREAAIVSAEAGTTRDVIEVHLDLGGWPAILADTAGLREAEGQIEAEGVRRALARAGAADLKLAVFDAALVPVLDDSTREVIDDSTLVVLNKRDLAHAPLPATVAGRPAIAVSAKTGDGLDQLVGWIEGEVQQHFAVGPAPVLTRARHRAAAEAAFVALSGFDPSVDLGLAAESLRAAATALGRITGRVETDEVLGAIFAEFCIGK</sequence>
<feature type="binding site" evidence="7">
    <location>
        <position position="444"/>
    </location>
    <ligand>
        <name>(6S)-5-formyl-5,6,7,8-tetrahydrofolate</name>
        <dbReference type="ChEBI" id="CHEBI:57457"/>
    </ligand>
</feature>
<proteinExistence type="inferred from homology"/>
<dbReference type="NCBIfam" id="TIGR00450">
    <property type="entry name" value="mnmE_trmE_thdF"/>
    <property type="match status" value="1"/>
</dbReference>
<feature type="binding site" evidence="7">
    <location>
        <position position="231"/>
    </location>
    <ligand>
        <name>Mg(2+)</name>
        <dbReference type="ChEBI" id="CHEBI:18420"/>
    </ligand>
</feature>
<dbReference type="CDD" id="cd14858">
    <property type="entry name" value="TrmE_N"/>
    <property type="match status" value="1"/>
</dbReference>
<dbReference type="InterPro" id="IPR027368">
    <property type="entry name" value="MnmE_dom2"/>
</dbReference>
<evidence type="ECO:0000256" key="3">
    <source>
        <dbReference type="ARBA" id="ARBA00022741"/>
    </source>
</evidence>
<dbReference type="NCBIfam" id="NF003661">
    <property type="entry name" value="PRK05291.1-3"/>
    <property type="match status" value="1"/>
</dbReference>
<feature type="binding site" evidence="7">
    <location>
        <begin position="227"/>
        <end position="232"/>
    </location>
    <ligand>
        <name>GTP</name>
        <dbReference type="ChEBI" id="CHEBI:37565"/>
    </ligand>
</feature>
<feature type="binding site" evidence="7">
    <location>
        <position position="82"/>
    </location>
    <ligand>
        <name>(6S)-5-formyl-5,6,7,8-tetrahydrofolate</name>
        <dbReference type="ChEBI" id="CHEBI:57457"/>
    </ligand>
</feature>
<keyword evidence="5 7" id="KW-0630">Potassium</keyword>
<dbReference type="GO" id="GO:0046872">
    <property type="term" value="F:metal ion binding"/>
    <property type="evidence" value="ECO:0007669"/>
    <property type="project" value="UniProtKB-KW"/>
</dbReference>
<feature type="binding site" evidence="7">
    <location>
        <begin position="271"/>
        <end position="274"/>
    </location>
    <ligand>
        <name>GTP</name>
        <dbReference type="ChEBI" id="CHEBI:37565"/>
    </ligand>
</feature>
<keyword evidence="6 7" id="KW-0342">GTP-binding</keyword>
<dbReference type="Proteomes" id="UP000015350">
    <property type="component" value="Unassembled WGS sequence"/>
</dbReference>
<dbReference type="GO" id="GO:0003924">
    <property type="term" value="F:GTPase activity"/>
    <property type="evidence" value="ECO:0007669"/>
    <property type="project" value="UniProtKB-UniRule"/>
</dbReference>
<dbReference type="NCBIfam" id="TIGR00231">
    <property type="entry name" value="small_GTP"/>
    <property type="match status" value="1"/>
</dbReference>
<dbReference type="GO" id="GO:0005525">
    <property type="term" value="F:GTP binding"/>
    <property type="evidence" value="ECO:0007669"/>
    <property type="project" value="UniProtKB-UniRule"/>
</dbReference>
<dbReference type="PATRIC" id="fig|1316936.3.peg.3293"/>
<dbReference type="InterPro" id="IPR006073">
    <property type="entry name" value="GTP-bd"/>
</dbReference>
<comment type="cofactor">
    <cofactor evidence="7">
        <name>K(+)</name>
        <dbReference type="ChEBI" id="CHEBI:29103"/>
    </cofactor>
    <text evidence="7">Binds 1 potassium ion per subunit.</text>
</comment>
<evidence type="ECO:0000256" key="2">
    <source>
        <dbReference type="ARBA" id="ARBA00022694"/>
    </source>
</evidence>
<dbReference type="InterPro" id="IPR031168">
    <property type="entry name" value="G_TrmE"/>
</dbReference>
<dbReference type="InterPro" id="IPR025867">
    <property type="entry name" value="MnmE_helical"/>
</dbReference>
<evidence type="ECO:0000256" key="1">
    <source>
        <dbReference type="ARBA" id="ARBA00011043"/>
    </source>
</evidence>
<dbReference type="EMBL" id="AQPH01000105">
    <property type="protein sequence ID" value="EPY00348.1"/>
    <property type="molecule type" value="Genomic_DNA"/>
</dbReference>
<evidence type="ECO:0000259" key="9">
    <source>
        <dbReference type="PROSITE" id="PS51709"/>
    </source>
</evidence>
<name>S9S8E2_MAGFU</name>
<evidence type="ECO:0000313" key="11">
    <source>
        <dbReference type="Proteomes" id="UP000015350"/>
    </source>
</evidence>
<feature type="binding site" evidence="7">
    <location>
        <position position="121"/>
    </location>
    <ligand>
        <name>(6S)-5-formyl-5,6,7,8-tetrahydrofolate</name>
        <dbReference type="ChEBI" id="CHEBI:57457"/>
    </ligand>
</feature>
<feature type="binding site" evidence="7">
    <location>
        <position position="252"/>
    </location>
    <ligand>
        <name>Mg(2+)</name>
        <dbReference type="ChEBI" id="CHEBI:18420"/>
    </ligand>
</feature>
<dbReference type="InterPro" id="IPR004520">
    <property type="entry name" value="GTPase_MnmE"/>
</dbReference>
<evidence type="ECO:0000313" key="10">
    <source>
        <dbReference type="EMBL" id="EPY00348.1"/>
    </source>
</evidence>
<dbReference type="Gene3D" id="3.40.50.300">
    <property type="entry name" value="P-loop containing nucleotide triphosphate hydrolases"/>
    <property type="match status" value="1"/>
</dbReference>
<comment type="caution">
    <text evidence="10">The sequence shown here is derived from an EMBL/GenBank/DDBJ whole genome shotgun (WGS) entry which is preliminary data.</text>
</comment>
<dbReference type="InterPro" id="IPR005225">
    <property type="entry name" value="Small_GTP-bd"/>
</dbReference>
<dbReference type="Gene3D" id="1.20.120.430">
    <property type="entry name" value="tRNA modification GTPase MnmE domain 2"/>
    <property type="match status" value="1"/>
</dbReference>
<dbReference type="FunFam" id="3.30.1360.120:FF:000007">
    <property type="entry name" value="tRNA modification GTPase GTPBP3, mitochondrial"/>
    <property type="match status" value="1"/>
</dbReference>
<dbReference type="EC" id="3.6.-.-" evidence="7"/>
<dbReference type="PANTHER" id="PTHR42714">
    <property type="entry name" value="TRNA MODIFICATION GTPASE GTPBP3"/>
    <property type="match status" value="1"/>
</dbReference>
<dbReference type="Pfam" id="PF01926">
    <property type="entry name" value="MMR_HSR1"/>
    <property type="match status" value="1"/>
</dbReference>
<comment type="similarity">
    <text evidence="1 7 8">Belongs to the TRAFAC class TrmE-Era-EngA-EngB-Septin-like GTPase superfamily. TrmE GTPase family.</text>
</comment>
<dbReference type="GO" id="GO:0002098">
    <property type="term" value="P:tRNA wobble uridine modification"/>
    <property type="evidence" value="ECO:0007669"/>
    <property type="project" value="TreeGrafter"/>
</dbReference>
<reference evidence="10 11" key="1">
    <citation type="submission" date="2013-04" db="EMBL/GenBank/DDBJ databases">
        <authorList>
            <person name="Kuznetsov B."/>
            <person name="Ivanovsky R."/>
        </authorList>
    </citation>
    <scope>NUCLEOTIDE SEQUENCE [LARGE SCALE GENOMIC DNA]</scope>
    <source>
        <strain evidence="10 11">MGU-K5</strain>
    </source>
</reference>
<dbReference type="Gene3D" id="3.30.1360.120">
    <property type="entry name" value="Probable tRNA modification gtpase trme, domain 1"/>
    <property type="match status" value="1"/>
</dbReference>
<accession>S9S8E2</accession>
<keyword evidence="7" id="KW-0479">Metal-binding</keyword>
<keyword evidence="7" id="KW-0460">Magnesium</keyword>
<dbReference type="InterPro" id="IPR018948">
    <property type="entry name" value="GTP-bd_TrmE_N"/>
</dbReference>